<dbReference type="EC" id="2.5.1.7" evidence="12"/>
<dbReference type="HAMAP" id="MF_00111">
    <property type="entry name" value="MurA"/>
    <property type="match status" value="1"/>
</dbReference>
<evidence type="ECO:0000256" key="7">
    <source>
        <dbReference type="ARBA" id="ARBA00022984"/>
    </source>
</evidence>
<evidence type="ECO:0000256" key="6">
    <source>
        <dbReference type="ARBA" id="ARBA00022960"/>
    </source>
</evidence>
<feature type="modified residue" description="2-(S-cysteinyl)pyruvic acid O-phosphothioketal" evidence="12">
    <location>
        <position position="124"/>
    </location>
</feature>
<evidence type="ECO:0000313" key="14">
    <source>
        <dbReference type="EMBL" id="OEY86944.1"/>
    </source>
</evidence>
<dbReference type="InterPro" id="IPR013792">
    <property type="entry name" value="RNA3'P_cycl/enolpyr_Trfase_a/b"/>
</dbReference>
<evidence type="ECO:0000256" key="5">
    <source>
        <dbReference type="ARBA" id="ARBA00022679"/>
    </source>
</evidence>
<comment type="catalytic activity">
    <reaction evidence="11 12">
        <text>phosphoenolpyruvate + UDP-N-acetyl-alpha-D-glucosamine = UDP-N-acetyl-3-O-(1-carboxyvinyl)-alpha-D-glucosamine + phosphate</text>
        <dbReference type="Rhea" id="RHEA:18681"/>
        <dbReference type="ChEBI" id="CHEBI:43474"/>
        <dbReference type="ChEBI" id="CHEBI:57705"/>
        <dbReference type="ChEBI" id="CHEBI:58702"/>
        <dbReference type="ChEBI" id="CHEBI:68483"/>
        <dbReference type="EC" id="2.5.1.7"/>
    </reaction>
</comment>
<dbReference type="GO" id="GO:0071555">
    <property type="term" value="P:cell wall organization"/>
    <property type="evidence" value="ECO:0007669"/>
    <property type="project" value="UniProtKB-KW"/>
</dbReference>
<dbReference type="NCBIfam" id="NF006873">
    <property type="entry name" value="PRK09369.1"/>
    <property type="match status" value="1"/>
</dbReference>
<protein>
    <recommendedName>
        <fullName evidence="12">UDP-N-acetylglucosamine 1-carboxyvinyltransferase</fullName>
        <ecNumber evidence="12">2.5.1.7</ecNumber>
    </recommendedName>
    <alternativeName>
        <fullName evidence="12">Enoylpyruvate transferase</fullName>
    </alternativeName>
    <alternativeName>
        <fullName evidence="12">UDP-N-acetylglucosamine enolpyruvyl transferase</fullName>
        <shortName evidence="12">EPT</shortName>
    </alternativeName>
</protein>
<keyword evidence="12" id="KW-0670">Pyruvate</keyword>
<evidence type="ECO:0000256" key="1">
    <source>
        <dbReference type="ARBA" id="ARBA00004496"/>
    </source>
</evidence>
<dbReference type="RefSeq" id="WP_070064594.1">
    <property type="nucleotide sequence ID" value="NZ_MJMG01000001.1"/>
</dbReference>
<dbReference type="Proteomes" id="UP000175679">
    <property type="component" value="Unassembled WGS sequence"/>
</dbReference>
<dbReference type="EMBL" id="MJMG01000001">
    <property type="protein sequence ID" value="OEY86944.1"/>
    <property type="molecule type" value="Genomic_DNA"/>
</dbReference>
<evidence type="ECO:0000256" key="3">
    <source>
        <dbReference type="ARBA" id="ARBA00022490"/>
    </source>
</evidence>
<dbReference type="PANTHER" id="PTHR43783:SF1">
    <property type="entry name" value="UDP-N-ACETYLGLUCOSAMINE 1-CARBOXYVINYLTRANSFERASE"/>
    <property type="match status" value="1"/>
</dbReference>
<dbReference type="SUPFAM" id="SSF55205">
    <property type="entry name" value="EPT/RTPC-like"/>
    <property type="match status" value="1"/>
</dbReference>
<comment type="caution">
    <text evidence="14">The sequence shown here is derived from an EMBL/GenBank/DDBJ whole genome shotgun (WGS) entry which is preliminary data.</text>
</comment>
<keyword evidence="6 12" id="KW-0133">Cell shape</keyword>
<keyword evidence="8 12" id="KW-0131">Cell cycle</keyword>
<keyword evidence="3 12" id="KW-0963">Cytoplasm</keyword>
<dbReference type="GO" id="GO:0008360">
    <property type="term" value="P:regulation of cell shape"/>
    <property type="evidence" value="ECO:0007669"/>
    <property type="project" value="UniProtKB-KW"/>
</dbReference>
<dbReference type="InterPro" id="IPR005750">
    <property type="entry name" value="UDP_GlcNAc_COvinyl_MurA"/>
</dbReference>
<dbReference type="GO" id="GO:0009252">
    <property type="term" value="P:peptidoglycan biosynthetic process"/>
    <property type="evidence" value="ECO:0007669"/>
    <property type="project" value="UniProtKB-UniRule"/>
</dbReference>
<evidence type="ECO:0000256" key="10">
    <source>
        <dbReference type="ARBA" id="ARBA00038367"/>
    </source>
</evidence>
<dbReference type="GO" id="GO:0051301">
    <property type="term" value="P:cell division"/>
    <property type="evidence" value="ECO:0007669"/>
    <property type="project" value="UniProtKB-KW"/>
</dbReference>
<dbReference type="InterPro" id="IPR050068">
    <property type="entry name" value="MurA_subfamily"/>
</dbReference>
<feature type="binding site" evidence="12">
    <location>
        <position position="313"/>
    </location>
    <ligand>
        <name>UDP-N-acetyl-alpha-D-glucosamine</name>
        <dbReference type="ChEBI" id="CHEBI:57705"/>
    </ligand>
</feature>
<dbReference type="CDD" id="cd01555">
    <property type="entry name" value="UdpNAET"/>
    <property type="match status" value="1"/>
</dbReference>
<comment type="function">
    <text evidence="12">Cell wall formation. Adds enolpyruvyl to UDP-N-acetylglucosamine.</text>
</comment>
<comment type="subcellular location">
    <subcellularLocation>
        <location evidence="1 12">Cytoplasm</location>
    </subcellularLocation>
</comment>
<dbReference type="PANTHER" id="PTHR43783">
    <property type="entry name" value="UDP-N-ACETYLGLUCOSAMINE 1-CARBOXYVINYLTRANSFERASE"/>
    <property type="match status" value="1"/>
</dbReference>
<reference evidence="14 15" key="1">
    <citation type="submission" date="2016-09" db="EMBL/GenBank/DDBJ databases">
        <title>Genomic evidence for plant-parasitic nematodes as the earliest Wolbachia hosts.</title>
        <authorList>
            <person name="Brown A.M."/>
            <person name="Wasala S.K."/>
            <person name="Howe D.K."/>
            <person name="Peetz A.B."/>
            <person name="Zasada I.A."/>
            <person name="Denver D.R."/>
        </authorList>
    </citation>
    <scope>NUCLEOTIDE SEQUENCE [LARGE SCALE GENOMIC DNA]</scope>
    <source>
        <strain evidence="15">wPpe</strain>
    </source>
</reference>
<comment type="pathway">
    <text evidence="2 12">Cell wall biogenesis; peptidoglycan biosynthesis.</text>
</comment>
<evidence type="ECO:0000256" key="8">
    <source>
        <dbReference type="ARBA" id="ARBA00023306"/>
    </source>
</evidence>
<name>A0A1E7QL53_WOLPI</name>
<feature type="binding site" evidence="12">
    <location>
        <position position="335"/>
    </location>
    <ligand>
        <name>UDP-N-acetyl-alpha-D-glucosamine</name>
        <dbReference type="ChEBI" id="CHEBI:57705"/>
    </ligand>
</feature>
<dbReference type="UniPathway" id="UPA00219"/>
<evidence type="ECO:0000313" key="15">
    <source>
        <dbReference type="Proteomes" id="UP000175679"/>
    </source>
</evidence>
<evidence type="ECO:0000256" key="9">
    <source>
        <dbReference type="ARBA" id="ARBA00023316"/>
    </source>
</evidence>
<evidence type="ECO:0000256" key="11">
    <source>
        <dbReference type="ARBA" id="ARBA00047527"/>
    </source>
</evidence>
<dbReference type="GO" id="GO:0019277">
    <property type="term" value="P:UDP-N-acetylgalactosamine biosynthetic process"/>
    <property type="evidence" value="ECO:0007669"/>
    <property type="project" value="InterPro"/>
</dbReference>
<dbReference type="Pfam" id="PF00275">
    <property type="entry name" value="EPSP_synthase"/>
    <property type="match status" value="1"/>
</dbReference>
<gene>
    <name evidence="12" type="primary">murA</name>
    <name evidence="14" type="ORF">BIY23_00365</name>
</gene>
<dbReference type="InterPro" id="IPR001986">
    <property type="entry name" value="Enolpyruvate_Tfrase_dom"/>
</dbReference>
<accession>A0A1E7QL53</accession>
<keyword evidence="4 12" id="KW-0132">Cell division</keyword>
<keyword evidence="9 12" id="KW-0961">Cell wall biogenesis/degradation</keyword>
<sequence length="425" mass="46116">MHKIIIKNNYKPLVGNVRINGAKNAILPIIAASILCSSPVILFNVPDITDVHSMSMLLTSLGAEVNFIRNRNYKANHTLEIDCSKINNHIISSETASKVRTSILLLGPMLSRFGKINTSFPGGCNIGTRLIDMHIKALEEMGAKIVVDENNITATVEGKLQGKGISFERVSVGATQNIIMAAILAEGVTVIYNPAIEPEICNLIEFLIKMGANITIQENKIIITGVEKLNGCSHKIIPDRIEAGTYSLAAIITDGELTLEEVSLPDMKCVVDQLKAIGAKIKPSKNSIIISRENCHVEPVNVSTNPYPCFPSDMQPQLTSVLCIANGVSTIEENLYNNRFTHVHELKKAGANISIEENRAIITGTKKLCSSNLYANDLRSAAALVLASLVAEGATVINNCSHLYRGYEVMHEKLNMCGANISLLT</sequence>
<evidence type="ECO:0000256" key="2">
    <source>
        <dbReference type="ARBA" id="ARBA00004752"/>
    </source>
</evidence>
<dbReference type="AlphaFoldDB" id="A0A1E7QL53"/>
<keyword evidence="7 12" id="KW-0573">Peptidoglycan synthesis</keyword>
<keyword evidence="15" id="KW-1185">Reference proteome</keyword>
<comment type="caution">
    <text evidence="12">Lacks conserved residue(s) required for the propagation of feature annotation.</text>
</comment>
<evidence type="ECO:0000256" key="4">
    <source>
        <dbReference type="ARBA" id="ARBA00022618"/>
    </source>
</evidence>
<proteinExistence type="inferred from homology"/>
<dbReference type="GO" id="GO:0005737">
    <property type="term" value="C:cytoplasm"/>
    <property type="evidence" value="ECO:0007669"/>
    <property type="project" value="UniProtKB-SubCell"/>
</dbReference>
<feature type="active site" description="Proton donor" evidence="12">
    <location>
        <position position="124"/>
    </location>
</feature>
<dbReference type="Gene3D" id="3.65.10.10">
    <property type="entry name" value="Enolpyruvate transferase domain"/>
    <property type="match status" value="2"/>
</dbReference>
<feature type="domain" description="Enolpyruvate transferase" evidence="13">
    <location>
        <begin position="10"/>
        <end position="414"/>
    </location>
</feature>
<feature type="binding site" evidence="12">
    <location>
        <begin position="23"/>
        <end position="24"/>
    </location>
    <ligand>
        <name>phosphoenolpyruvate</name>
        <dbReference type="ChEBI" id="CHEBI:58702"/>
    </ligand>
</feature>
<organism evidence="14 15">
    <name type="scientific">Wolbachia pipientis</name>
    <dbReference type="NCBI Taxonomy" id="955"/>
    <lineage>
        <taxon>Bacteria</taxon>
        <taxon>Pseudomonadati</taxon>
        <taxon>Pseudomonadota</taxon>
        <taxon>Alphaproteobacteria</taxon>
        <taxon>Rickettsiales</taxon>
        <taxon>Anaplasmataceae</taxon>
        <taxon>Wolbachieae</taxon>
        <taxon>Wolbachia</taxon>
    </lineage>
</organism>
<evidence type="ECO:0000259" key="13">
    <source>
        <dbReference type="Pfam" id="PF00275"/>
    </source>
</evidence>
<dbReference type="NCBIfam" id="TIGR01072">
    <property type="entry name" value="murA"/>
    <property type="match status" value="1"/>
</dbReference>
<dbReference type="GO" id="GO:0008760">
    <property type="term" value="F:UDP-N-acetylglucosamine 1-carboxyvinyltransferase activity"/>
    <property type="evidence" value="ECO:0007669"/>
    <property type="project" value="UniProtKB-UniRule"/>
</dbReference>
<feature type="binding site" evidence="12">
    <location>
        <position position="100"/>
    </location>
    <ligand>
        <name>UDP-N-acetyl-alpha-D-glucosamine</name>
        <dbReference type="ChEBI" id="CHEBI:57705"/>
    </ligand>
</feature>
<evidence type="ECO:0000256" key="12">
    <source>
        <dbReference type="HAMAP-Rule" id="MF_00111"/>
    </source>
</evidence>
<keyword evidence="5 12" id="KW-0808">Transferase</keyword>
<comment type="similarity">
    <text evidence="10 12">Belongs to the EPSP synthase family. MurA subfamily.</text>
</comment>
<dbReference type="OrthoDB" id="9803760at2"/>
<dbReference type="InterPro" id="IPR036968">
    <property type="entry name" value="Enolpyruvate_Tfrase_sf"/>
</dbReference>